<dbReference type="AlphaFoldDB" id="A0A7K3TIL3"/>
<feature type="domain" description="DNA methylase N-4/N-6" evidence="9">
    <location>
        <begin position="43"/>
        <end position="100"/>
    </location>
</feature>
<evidence type="ECO:0000313" key="11">
    <source>
        <dbReference type="Proteomes" id="UP000469763"/>
    </source>
</evidence>
<dbReference type="GO" id="GO:0009307">
    <property type="term" value="P:DNA restriction-modification system"/>
    <property type="evidence" value="ECO:0007669"/>
    <property type="project" value="UniProtKB-KW"/>
</dbReference>
<keyword evidence="5" id="KW-0949">S-adenosyl-L-methionine</keyword>
<comment type="similarity">
    <text evidence="1">Belongs to the N(4)/N(6)-methyltransferase family. N(4) subfamily.</text>
</comment>
<protein>
    <recommendedName>
        <fullName evidence="2">site-specific DNA-methyltransferase (cytosine-N(4)-specific)</fullName>
        <ecNumber evidence="2">2.1.1.113</ecNumber>
    </recommendedName>
</protein>
<sequence length="410" mass="47032">MKQATSEHNDREVPRPYSSILADTEVIPESVLNIDQRDRTSIFSWKGQFSPQFVEAMLSTFTTPGDMIYDPFAGSGTVLTESARKKLPCIGVELNPAAYYMTWVNHICNKTMQERHELIKVASSQIITFHEKANNGDLSTWIASLEAKNLQGIFSLLAIICDLYKNAPTIELIDSKWQHLKTLICQLPFSQANVTTFNCDSRKVDIESDVVDCVLTSPPYINVINYHQQYRRSVESLGFDVLNIAQNEFGANRKHRGNRFYTVVQYVIDMAISIKETLRICKNGSRLIYVVGKESTVLGYKFCNSELIYRIFTEIFHQPFLMKQQRCFTNRYGKKIFEDILHFQCSKRDFNCSYENIVAMARVIARDALRDASLQDIPDEKKNKNLPLLLEAISKSEQIEASTNKRKARK</sequence>
<dbReference type="SUPFAM" id="SSF53335">
    <property type="entry name" value="S-adenosyl-L-methionine-dependent methyltransferases"/>
    <property type="match status" value="2"/>
</dbReference>
<evidence type="ECO:0000256" key="1">
    <source>
        <dbReference type="ARBA" id="ARBA00010203"/>
    </source>
</evidence>
<evidence type="ECO:0000259" key="9">
    <source>
        <dbReference type="Pfam" id="PF01555"/>
    </source>
</evidence>
<keyword evidence="6" id="KW-0680">Restriction system</keyword>
<dbReference type="GO" id="GO:0015667">
    <property type="term" value="F:site-specific DNA-methyltransferase (cytosine-N4-specific) activity"/>
    <property type="evidence" value="ECO:0007669"/>
    <property type="project" value="UniProtKB-EC"/>
</dbReference>
<dbReference type="Proteomes" id="UP000469763">
    <property type="component" value="Unassembled WGS sequence"/>
</dbReference>
<evidence type="ECO:0000256" key="4">
    <source>
        <dbReference type="ARBA" id="ARBA00022679"/>
    </source>
</evidence>
<dbReference type="GO" id="GO:0003677">
    <property type="term" value="F:DNA binding"/>
    <property type="evidence" value="ECO:0007669"/>
    <property type="project" value="UniProtKB-KW"/>
</dbReference>
<reference evidence="10 11" key="1">
    <citation type="submission" date="2019-10" db="EMBL/GenBank/DDBJ databases">
        <title>Bifidobacterium from non-human primates.</title>
        <authorList>
            <person name="Modesto M."/>
        </authorList>
    </citation>
    <scope>NUCLEOTIDE SEQUENCE [LARGE SCALE GENOMIC DNA]</scope>
    <source>
        <strain evidence="10 11">TREC</strain>
    </source>
</reference>
<dbReference type="GO" id="GO:0008170">
    <property type="term" value="F:N-methyltransferase activity"/>
    <property type="evidence" value="ECO:0007669"/>
    <property type="project" value="InterPro"/>
</dbReference>
<dbReference type="GO" id="GO:0032259">
    <property type="term" value="P:methylation"/>
    <property type="evidence" value="ECO:0007669"/>
    <property type="project" value="UniProtKB-KW"/>
</dbReference>
<keyword evidence="4" id="KW-0808">Transferase</keyword>
<keyword evidence="11" id="KW-1185">Reference proteome</keyword>
<evidence type="ECO:0000256" key="5">
    <source>
        <dbReference type="ARBA" id="ARBA00022691"/>
    </source>
</evidence>
<evidence type="ECO:0000256" key="7">
    <source>
        <dbReference type="ARBA" id="ARBA00023125"/>
    </source>
</evidence>
<evidence type="ECO:0000256" key="2">
    <source>
        <dbReference type="ARBA" id="ARBA00012185"/>
    </source>
</evidence>
<dbReference type="Gene3D" id="3.40.50.150">
    <property type="entry name" value="Vaccinia Virus protein VP39"/>
    <property type="match status" value="2"/>
</dbReference>
<name>A0A7K3TIL3_9BIFI</name>
<accession>A0A7K3TIL3</accession>
<dbReference type="Pfam" id="PF01555">
    <property type="entry name" value="N6_N4_Mtase"/>
    <property type="match status" value="1"/>
</dbReference>
<dbReference type="OrthoDB" id="9773060at2"/>
<dbReference type="PROSITE" id="PS00093">
    <property type="entry name" value="N4_MTASE"/>
    <property type="match status" value="1"/>
</dbReference>
<evidence type="ECO:0000256" key="6">
    <source>
        <dbReference type="ARBA" id="ARBA00022747"/>
    </source>
</evidence>
<comment type="caution">
    <text evidence="10">The sequence shown here is derived from an EMBL/GenBank/DDBJ whole genome shotgun (WGS) entry which is preliminary data.</text>
</comment>
<evidence type="ECO:0000313" key="10">
    <source>
        <dbReference type="EMBL" id="NEG78948.1"/>
    </source>
</evidence>
<organism evidence="10 11">
    <name type="scientific">Bifidobacterium avesanii</name>
    <dbReference type="NCBI Taxonomy" id="1798157"/>
    <lineage>
        <taxon>Bacteria</taxon>
        <taxon>Bacillati</taxon>
        <taxon>Actinomycetota</taxon>
        <taxon>Actinomycetes</taxon>
        <taxon>Bifidobacteriales</taxon>
        <taxon>Bifidobacteriaceae</taxon>
        <taxon>Bifidobacterium</taxon>
    </lineage>
</organism>
<evidence type="ECO:0000256" key="8">
    <source>
        <dbReference type="ARBA" id="ARBA00049120"/>
    </source>
</evidence>
<comment type="catalytic activity">
    <reaction evidence="8">
        <text>a 2'-deoxycytidine in DNA + S-adenosyl-L-methionine = an N(4)-methyl-2'-deoxycytidine in DNA + S-adenosyl-L-homocysteine + H(+)</text>
        <dbReference type="Rhea" id="RHEA:16857"/>
        <dbReference type="Rhea" id="RHEA-COMP:11369"/>
        <dbReference type="Rhea" id="RHEA-COMP:13674"/>
        <dbReference type="ChEBI" id="CHEBI:15378"/>
        <dbReference type="ChEBI" id="CHEBI:57856"/>
        <dbReference type="ChEBI" id="CHEBI:59789"/>
        <dbReference type="ChEBI" id="CHEBI:85452"/>
        <dbReference type="ChEBI" id="CHEBI:137933"/>
        <dbReference type="EC" id="2.1.1.113"/>
    </reaction>
</comment>
<dbReference type="EMBL" id="WHZY01000013">
    <property type="protein sequence ID" value="NEG78948.1"/>
    <property type="molecule type" value="Genomic_DNA"/>
</dbReference>
<keyword evidence="3" id="KW-0489">Methyltransferase</keyword>
<dbReference type="InterPro" id="IPR029063">
    <property type="entry name" value="SAM-dependent_MTases_sf"/>
</dbReference>
<dbReference type="EC" id="2.1.1.113" evidence="2"/>
<proteinExistence type="inferred from homology"/>
<evidence type="ECO:0000256" key="3">
    <source>
        <dbReference type="ARBA" id="ARBA00022603"/>
    </source>
</evidence>
<gene>
    <name evidence="10" type="ORF">GFD22_08205</name>
</gene>
<dbReference type="InterPro" id="IPR002941">
    <property type="entry name" value="DNA_methylase_N4/N6"/>
</dbReference>
<dbReference type="InterPro" id="IPR017985">
    <property type="entry name" value="MeTrfase_CN4_CS"/>
</dbReference>
<keyword evidence="7" id="KW-0238">DNA-binding</keyword>